<proteinExistence type="predicted"/>
<dbReference type="Proteomes" id="UP001230207">
    <property type="component" value="Unassembled WGS sequence"/>
</dbReference>
<protein>
    <submittedName>
        <fullName evidence="1">Uncharacterized protein</fullName>
    </submittedName>
</protein>
<accession>A0ABU0C0R7</accession>
<comment type="caution">
    <text evidence="1">The sequence shown here is derived from an EMBL/GenBank/DDBJ whole genome shotgun (WGS) entry which is preliminary data.</text>
</comment>
<sequence>MPHDSALLSAGAVALSTSATVAALIAHLGRMGAVSKQAEQEIYEDALLMLEEGQADDESGVFFAARALIERQLAMDEVVRGTAGQAE</sequence>
<gene>
    <name evidence="1" type="ORF">QO002_006330</name>
</gene>
<reference evidence="1 2" key="1">
    <citation type="submission" date="2023-07" db="EMBL/GenBank/DDBJ databases">
        <title>Genomic Encyclopedia of Type Strains, Phase IV (KMG-IV): sequencing the most valuable type-strain genomes for metagenomic binning, comparative biology and taxonomic classification.</title>
        <authorList>
            <person name="Goeker M."/>
        </authorList>
    </citation>
    <scope>NUCLEOTIDE SEQUENCE [LARGE SCALE GENOMIC DNA]</scope>
    <source>
        <strain evidence="1 2">DSM 1112</strain>
    </source>
</reference>
<keyword evidence="2" id="KW-1185">Reference proteome</keyword>
<name>A0ABU0C0R7_9HYPH</name>
<evidence type="ECO:0000313" key="2">
    <source>
        <dbReference type="Proteomes" id="UP001230207"/>
    </source>
</evidence>
<organism evidence="1 2">
    <name type="scientific">Pararhizobium capsulatum DSM 1112</name>
    <dbReference type="NCBI Taxonomy" id="1121113"/>
    <lineage>
        <taxon>Bacteria</taxon>
        <taxon>Pseudomonadati</taxon>
        <taxon>Pseudomonadota</taxon>
        <taxon>Alphaproteobacteria</taxon>
        <taxon>Hyphomicrobiales</taxon>
        <taxon>Rhizobiaceae</taxon>
        <taxon>Rhizobium/Agrobacterium group</taxon>
        <taxon>Pararhizobium</taxon>
    </lineage>
</organism>
<evidence type="ECO:0000313" key="1">
    <source>
        <dbReference type="EMBL" id="MDQ0324123.1"/>
    </source>
</evidence>
<dbReference type="EMBL" id="JAUSVF010000007">
    <property type="protein sequence ID" value="MDQ0324123.1"/>
    <property type="molecule type" value="Genomic_DNA"/>
</dbReference>
<dbReference type="RefSeq" id="WP_307237515.1">
    <property type="nucleotide sequence ID" value="NZ_JAUSVF010000007.1"/>
</dbReference>